<feature type="region of interest" description="Disordered" evidence="1">
    <location>
        <begin position="1123"/>
        <end position="1149"/>
    </location>
</feature>
<feature type="compositionally biased region" description="Low complexity" evidence="1">
    <location>
        <begin position="539"/>
        <end position="550"/>
    </location>
</feature>
<feature type="region of interest" description="Disordered" evidence="1">
    <location>
        <begin position="431"/>
        <end position="550"/>
    </location>
</feature>
<feature type="compositionally biased region" description="Low complexity" evidence="1">
    <location>
        <begin position="86"/>
        <end position="96"/>
    </location>
</feature>
<feature type="region of interest" description="Disordered" evidence="1">
    <location>
        <begin position="751"/>
        <end position="791"/>
    </location>
</feature>
<feature type="compositionally biased region" description="Polar residues" evidence="1">
    <location>
        <begin position="503"/>
        <end position="517"/>
    </location>
</feature>
<evidence type="ECO:0000313" key="2">
    <source>
        <dbReference type="EMBL" id="CUG91420.1"/>
    </source>
</evidence>
<feature type="compositionally biased region" description="Low complexity" evidence="1">
    <location>
        <begin position="456"/>
        <end position="465"/>
    </location>
</feature>
<feature type="region of interest" description="Disordered" evidence="1">
    <location>
        <begin position="265"/>
        <end position="323"/>
    </location>
</feature>
<organism evidence="2 3">
    <name type="scientific">Bodo saltans</name>
    <name type="common">Flagellated protozoan</name>
    <dbReference type="NCBI Taxonomy" id="75058"/>
    <lineage>
        <taxon>Eukaryota</taxon>
        <taxon>Discoba</taxon>
        <taxon>Euglenozoa</taxon>
        <taxon>Kinetoplastea</taxon>
        <taxon>Metakinetoplastina</taxon>
        <taxon>Eubodonida</taxon>
        <taxon>Bodonidae</taxon>
        <taxon>Bodo</taxon>
    </lineage>
</organism>
<accession>A0A0S4JMH6</accession>
<reference evidence="3" key="1">
    <citation type="submission" date="2015-09" db="EMBL/GenBank/DDBJ databases">
        <authorList>
            <consortium name="Pathogen Informatics"/>
        </authorList>
    </citation>
    <scope>NUCLEOTIDE SEQUENCE [LARGE SCALE GENOMIC DNA]</scope>
    <source>
        <strain evidence="3">Lake Konstanz</strain>
    </source>
</reference>
<dbReference type="AlphaFoldDB" id="A0A0S4JMH6"/>
<feature type="compositionally biased region" description="Low complexity" evidence="1">
    <location>
        <begin position="27"/>
        <end position="79"/>
    </location>
</feature>
<sequence>MEVGLVLSGSSSSATMLRDSQRRQRPSTISNSSSNVSSRALALSSSSKTKRAAGATAGATRASSSNLLISSTTASSNNNGAPPPRQLQHQQQAQHLPAMGTAAPRLHSLSGQKGEMATLPTTAARLDALRPKQQIRTGSTGVVPNGNSSNIAPFSASHGNHERPRAIIATTIATLEAPPQTTRRMNAVMTSATLGGGDTNHSQLTHANNDATGEPITRSTVISHAMGGAAAIIPNEPSVQEPRLHPPTPFGAPAAFTSSLHVSTPLRSTQSSLDGSLVLPSASEPSPRPSGPGGSMRSSSVDAPPPPLLQLSTSNSSQRSHPYHVHRIDKNDAISSAVGVASPPPRTREIPSSPMGSAGDPAVFGPGRRGPSSSVALSTGIPKVSPIAVAEVANPLTFLAPSGNKGPTNNIEVVDDDEDFFDWEHGESHEPVFETAPSSMPHTSKRTGVSTTWPLSSSSPSSSSSAEQLQIRGRPTAVASPNNTIAIQQHHSCRSSEPFGNTGVLTNSDNNTGSSSAHHPGQGVGLGGGPLRGNKVPLSGTATPSAGTSAAGVVVDHREIIVPDWVDVAESTAWAAKVDNRSSDEDDDDEQNNEHHSAAAASSILSPMTGPVILVTEASINKRPPPLDAPNVFASSGLPQYQHQQHPQHHHAQHQHEVLSPQLPSTTSDKSSVILRTMSEDEEADRLAELQTTRLMLAAMRRRRSSDSSSGGGVVPQPPAATTIGQTLAMQQQQRTPVTFTSDTFLAFPPMYDDDAPFSTQPPSQPDRKHATNNFLSFPQDESGAGGGGLRRNSSKLSFLKSVGSDGSNDKLLTTISSDTAANTAKPSTAAKVGGGGPVMSANGSSSVVPVVAAVPSSSFLGGRGSLSRHSSNGALRQQSSTLQPKSTFIEIVSKALAIKKRQSSLMSSSFPANKAHRLSRTDQLADSVRGGTNGGGDDEFVIPVISKSSMKKDDATKQRSLSSGASATAVPGSSSQLGGSNNHNSTAQSRRPLLFLNEDCVFGNSPSAREASYEGNPASPVTARRQQRKLAVEGGGGNPAASPLIQLSNSQHPTTATDGFGAFHGGGGVGDSFDIPENENHNEFDDWDGERYKAGPNGLGSSFRVGHARRNSLMRSFLVPGAGSSTTGAGSSTLAHPGTPGVRLHRSQNRRPSMATLRAMEYENTMFDSDGTSGDDNREEADSQEVSDAPLSPGGISGCRSGGASTSSPWFGNRHMLRVHTLPTREVVPMVDEASNTIMTTNMTVLQMASTGDRHHGPFWLRCFACCWNSD</sequence>
<evidence type="ECO:0000313" key="3">
    <source>
        <dbReference type="Proteomes" id="UP000051952"/>
    </source>
</evidence>
<feature type="region of interest" description="Disordered" evidence="1">
    <location>
        <begin position="1"/>
        <end position="96"/>
    </location>
</feature>
<feature type="compositionally biased region" description="Polar residues" evidence="1">
    <location>
        <begin position="1046"/>
        <end position="1058"/>
    </location>
</feature>
<protein>
    <submittedName>
        <fullName evidence="2">Uncharacterized protein</fullName>
    </submittedName>
</protein>
<feature type="region of interest" description="Disordered" evidence="1">
    <location>
        <begin position="907"/>
        <end position="988"/>
    </location>
</feature>
<feature type="compositionally biased region" description="Polar residues" evidence="1">
    <location>
        <begin position="265"/>
        <end position="274"/>
    </location>
</feature>
<evidence type="ECO:0000256" key="1">
    <source>
        <dbReference type="SAM" id="MobiDB-lite"/>
    </source>
</evidence>
<dbReference type="Proteomes" id="UP000051952">
    <property type="component" value="Unassembled WGS sequence"/>
</dbReference>
<feature type="compositionally biased region" description="Polar residues" evidence="1">
    <location>
        <begin position="310"/>
        <end position="320"/>
    </location>
</feature>
<feature type="region of interest" description="Disordered" evidence="1">
    <location>
        <begin position="640"/>
        <end position="670"/>
    </location>
</feature>
<gene>
    <name evidence="2" type="ORF">BSAL_31975</name>
</gene>
<feature type="region of interest" description="Disordered" evidence="1">
    <location>
        <begin position="701"/>
        <end position="720"/>
    </location>
</feature>
<dbReference type="OMA" id="CVANEEN"/>
<feature type="compositionally biased region" description="Gly residues" evidence="1">
    <location>
        <begin position="522"/>
        <end position="531"/>
    </location>
</feature>
<feature type="compositionally biased region" description="Low complexity" evidence="1">
    <location>
        <begin position="1123"/>
        <end position="1134"/>
    </location>
</feature>
<proteinExistence type="predicted"/>
<name>A0A0S4JMH6_BODSA</name>
<feature type="compositionally biased region" description="Low complexity" evidence="1">
    <location>
        <begin position="1"/>
        <end position="13"/>
    </location>
</feature>
<dbReference type="VEuPathDB" id="TriTrypDB:BSAL_31975"/>
<feature type="region of interest" description="Disordered" evidence="1">
    <location>
        <begin position="1167"/>
        <end position="1206"/>
    </location>
</feature>
<feature type="compositionally biased region" description="Polar residues" evidence="1">
    <location>
        <begin position="436"/>
        <end position="455"/>
    </location>
</feature>
<feature type="region of interest" description="Disordered" evidence="1">
    <location>
        <begin position="1008"/>
        <end position="1072"/>
    </location>
</feature>
<keyword evidence="3" id="KW-1185">Reference proteome</keyword>
<feature type="region of interest" description="Disordered" evidence="1">
    <location>
        <begin position="578"/>
        <end position="604"/>
    </location>
</feature>
<feature type="compositionally biased region" description="Polar residues" evidence="1">
    <location>
        <begin position="479"/>
        <end position="490"/>
    </location>
</feature>
<dbReference type="EMBL" id="CYKH01001921">
    <property type="protein sequence ID" value="CUG91420.1"/>
    <property type="molecule type" value="Genomic_DNA"/>
</dbReference>
<feature type="compositionally biased region" description="Polar residues" evidence="1">
    <location>
        <begin position="959"/>
        <end position="988"/>
    </location>
</feature>